<keyword evidence="2" id="KW-1185">Reference proteome</keyword>
<accession>A0AAN6T0P0</accession>
<dbReference type="AlphaFoldDB" id="A0AAN6T0P0"/>
<dbReference type="EMBL" id="MU863645">
    <property type="protein sequence ID" value="KAK4099956.1"/>
    <property type="molecule type" value="Genomic_DNA"/>
</dbReference>
<organism evidence="1 2">
    <name type="scientific">Parathielavia hyrcaniae</name>
    <dbReference type="NCBI Taxonomy" id="113614"/>
    <lineage>
        <taxon>Eukaryota</taxon>
        <taxon>Fungi</taxon>
        <taxon>Dikarya</taxon>
        <taxon>Ascomycota</taxon>
        <taxon>Pezizomycotina</taxon>
        <taxon>Sordariomycetes</taxon>
        <taxon>Sordariomycetidae</taxon>
        <taxon>Sordariales</taxon>
        <taxon>Chaetomiaceae</taxon>
        <taxon>Parathielavia</taxon>
    </lineage>
</organism>
<dbReference type="Proteomes" id="UP001305647">
    <property type="component" value="Unassembled WGS sequence"/>
</dbReference>
<comment type="caution">
    <text evidence="1">The sequence shown here is derived from an EMBL/GenBank/DDBJ whole genome shotgun (WGS) entry which is preliminary data.</text>
</comment>
<evidence type="ECO:0000313" key="2">
    <source>
        <dbReference type="Proteomes" id="UP001305647"/>
    </source>
</evidence>
<evidence type="ECO:0000313" key="1">
    <source>
        <dbReference type="EMBL" id="KAK4099956.1"/>
    </source>
</evidence>
<name>A0AAN6T0P0_9PEZI</name>
<reference evidence="1" key="2">
    <citation type="submission" date="2023-05" db="EMBL/GenBank/DDBJ databases">
        <authorList>
            <consortium name="Lawrence Berkeley National Laboratory"/>
            <person name="Steindorff A."/>
            <person name="Hensen N."/>
            <person name="Bonometti L."/>
            <person name="Westerberg I."/>
            <person name="Brannstrom I.O."/>
            <person name="Guillou S."/>
            <person name="Cros-Aarteil S."/>
            <person name="Calhoun S."/>
            <person name="Haridas S."/>
            <person name="Kuo A."/>
            <person name="Mondo S."/>
            <person name="Pangilinan J."/>
            <person name="Riley R."/>
            <person name="Labutti K."/>
            <person name="Andreopoulos B."/>
            <person name="Lipzen A."/>
            <person name="Chen C."/>
            <person name="Yanf M."/>
            <person name="Daum C."/>
            <person name="Ng V."/>
            <person name="Clum A."/>
            <person name="Ohm R."/>
            <person name="Martin F."/>
            <person name="Silar P."/>
            <person name="Natvig D."/>
            <person name="Lalanne C."/>
            <person name="Gautier V."/>
            <person name="Ament-Velasquez S.L."/>
            <person name="Kruys A."/>
            <person name="Hutchinson M.I."/>
            <person name="Powell A.J."/>
            <person name="Barry K."/>
            <person name="Miller A.N."/>
            <person name="Grigoriev I.V."/>
            <person name="Debuchy R."/>
            <person name="Gladieux P."/>
            <person name="Thoren M.H."/>
            <person name="Johannesson H."/>
        </authorList>
    </citation>
    <scope>NUCLEOTIDE SEQUENCE</scope>
    <source>
        <strain evidence="1">CBS 757.83</strain>
    </source>
</reference>
<gene>
    <name evidence="1" type="ORF">N658DRAFT_150966</name>
</gene>
<protein>
    <submittedName>
        <fullName evidence="1">Uncharacterized protein</fullName>
    </submittedName>
</protein>
<proteinExistence type="predicted"/>
<sequence>MQSAHFALPLAPNNGTLSSPIWMVLRSSMESLQKQGGFQGVIFNGLTFWTLTASTLQLGEIKPDVVGLCRYGFLRRVKDEACPLLLIMVLLTAVGNRSLLCTSDHCVYPVVEGFAFVSVHGARLWFSRPPSGPDGLAPGKVAFRASAVAPHPPVDTSTYRGPACNQKCPFLNRKGAGGSPSIGLLQPGCPSYCWVQLRWPPMILDDRLSQPYSNFFSRRPGRPSLSQARQLL</sequence>
<reference evidence="1" key="1">
    <citation type="journal article" date="2023" name="Mol. Phylogenet. Evol.">
        <title>Genome-scale phylogeny and comparative genomics of the fungal order Sordariales.</title>
        <authorList>
            <person name="Hensen N."/>
            <person name="Bonometti L."/>
            <person name="Westerberg I."/>
            <person name="Brannstrom I.O."/>
            <person name="Guillou S."/>
            <person name="Cros-Aarteil S."/>
            <person name="Calhoun S."/>
            <person name="Haridas S."/>
            <person name="Kuo A."/>
            <person name="Mondo S."/>
            <person name="Pangilinan J."/>
            <person name="Riley R."/>
            <person name="LaButti K."/>
            <person name="Andreopoulos B."/>
            <person name="Lipzen A."/>
            <person name="Chen C."/>
            <person name="Yan M."/>
            <person name="Daum C."/>
            <person name="Ng V."/>
            <person name="Clum A."/>
            <person name="Steindorff A."/>
            <person name="Ohm R.A."/>
            <person name="Martin F."/>
            <person name="Silar P."/>
            <person name="Natvig D.O."/>
            <person name="Lalanne C."/>
            <person name="Gautier V."/>
            <person name="Ament-Velasquez S.L."/>
            <person name="Kruys A."/>
            <person name="Hutchinson M.I."/>
            <person name="Powell A.J."/>
            <person name="Barry K."/>
            <person name="Miller A.N."/>
            <person name="Grigoriev I.V."/>
            <person name="Debuchy R."/>
            <person name="Gladieux P."/>
            <person name="Hiltunen Thoren M."/>
            <person name="Johannesson H."/>
        </authorList>
    </citation>
    <scope>NUCLEOTIDE SEQUENCE</scope>
    <source>
        <strain evidence="1">CBS 757.83</strain>
    </source>
</reference>